<organism evidence="3 4">
    <name type="scientific">Novosphingobium flavum</name>
    <dbReference type="NCBI Taxonomy" id="1778672"/>
    <lineage>
        <taxon>Bacteria</taxon>
        <taxon>Pseudomonadati</taxon>
        <taxon>Pseudomonadota</taxon>
        <taxon>Alphaproteobacteria</taxon>
        <taxon>Sphingomonadales</taxon>
        <taxon>Sphingomonadaceae</taxon>
        <taxon>Novosphingobium</taxon>
    </lineage>
</organism>
<evidence type="ECO:0000313" key="4">
    <source>
        <dbReference type="Proteomes" id="UP000566813"/>
    </source>
</evidence>
<dbReference type="EMBL" id="JACLAW010000003">
    <property type="protein sequence ID" value="MBC2665009.1"/>
    <property type="molecule type" value="Genomic_DNA"/>
</dbReference>
<evidence type="ECO:0000313" key="3">
    <source>
        <dbReference type="EMBL" id="MBC2665009.1"/>
    </source>
</evidence>
<feature type="domain" description="Cytochrome c oxidase subunit IV bacterial aa3 type" evidence="2">
    <location>
        <begin position="2"/>
        <end position="32"/>
    </location>
</feature>
<accession>A0A7X1KKX3</accession>
<evidence type="ECO:0000256" key="1">
    <source>
        <dbReference type="SAM" id="Phobius"/>
    </source>
</evidence>
<dbReference type="RefSeq" id="WP_185663250.1">
    <property type="nucleotide sequence ID" value="NZ_JACLAW010000003.1"/>
</dbReference>
<reference evidence="3 4" key="1">
    <citation type="submission" date="2020-08" db="EMBL/GenBank/DDBJ databases">
        <title>The genome sequence of type strain Novosphingobium flavum NBRC 111647.</title>
        <authorList>
            <person name="Liu Y."/>
        </authorList>
    </citation>
    <scope>NUCLEOTIDE SEQUENCE [LARGE SCALE GENOMIC DNA]</scope>
    <source>
        <strain evidence="3 4">NBRC 111647</strain>
    </source>
</reference>
<comment type="caution">
    <text evidence="3">The sequence shown here is derived from an EMBL/GenBank/DDBJ whole genome shotgun (WGS) entry which is preliminary data.</text>
</comment>
<keyword evidence="1" id="KW-0812">Transmembrane</keyword>
<keyword evidence="1" id="KW-0472">Membrane</keyword>
<dbReference type="Proteomes" id="UP000566813">
    <property type="component" value="Unassembled WGS sequence"/>
</dbReference>
<proteinExistence type="predicted"/>
<dbReference type="Gene3D" id="1.20.5.160">
    <property type="entry name" value="Bacterial aa3 type cytochrome c oxidase subunit IV"/>
    <property type="match status" value="1"/>
</dbReference>
<evidence type="ECO:0000259" key="2">
    <source>
        <dbReference type="Pfam" id="PF07835"/>
    </source>
</evidence>
<keyword evidence="4" id="KW-1185">Reference proteome</keyword>
<dbReference type="Pfam" id="PF07835">
    <property type="entry name" value="COX4_pro_2"/>
    <property type="match status" value="1"/>
</dbReference>
<dbReference type="AlphaFoldDB" id="A0A7X1KKX3"/>
<gene>
    <name evidence="3" type="ORF">H7F51_05735</name>
</gene>
<keyword evidence="1" id="KW-1133">Transmembrane helix</keyword>
<dbReference type="InterPro" id="IPR036596">
    <property type="entry name" value="Cyt-C_aa3_sf"/>
</dbReference>
<protein>
    <submittedName>
        <fullName evidence="3">Aa3-type cytochrome c oxidase subunit IV</fullName>
    </submittedName>
</protein>
<name>A0A7X1KKX3_9SPHN</name>
<sequence length="41" mass="4291">MASANDMKAAKETYAGFIAAVKYSTPLIALIAAGVVYLISR</sequence>
<feature type="transmembrane region" description="Helical" evidence="1">
    <location>
        <begin position="14"/>
        <end position="39"/>
    </location>
</feature>
<dbReference type="InterPro" id="IPR012422">
    <property type="entry name" value="Cyt_c_oxidase_su4_bac-aa3"/>
</dbReference>